<gene>
    <name evidence="2" type="ORF">KASA_0B00022G</name>
</gene>
<dbReference type="Proteomes" id="UP000196158">
    <property type="component" value="Unassembled WGS sequence"/>
</dbReference>
<feature type="region of interest" description="Disordered" evidence="1">
    <location>
        <begin position="301"/>
        <end position="328"/>
    </location>
</feature>
<reference evidence="2 3" key="1">
    <citation type="submission" date="2017-04" db="EMBL/GenBank/DDBJ databases">
        <authorList>
            <person name="Afonso C.L."/>
            <person name="Miller P.J."/>
            <person name="Scott M.A."/>
            <person name="Spackman E."/>
            <person name="Goraichik I."/>
            <person name="Dimitrov K.M."/>
            <person name="Suarez D.L."/>
            <person name="Swayne D.E."/>
        </authorList>
    </citation>
    <scope>NUCLEOTIDE SEQUENCE [LARGE SCALE GENOMIC DNA]</scope>
</reference>
<proteinExistence type="predicted"/>
<protein>
    <submittedName>
        <fullName evidence="2">Uncharacterized protein</fullName>
    </submittedName>
</protein>
<accession>A0A1X7QWU8</accession>
<evidence type="ECO:0000256" key="1">
    <source>
        <dbReference type="SAM" id="MobiDB-lite"/>
    </source>
</evidence>
<dbReference type="AlphaFoldDB" id="A0A1X7QWU8"/>
<sequence>MLLNILSHSDTNNLYINTSECRYCDGIVLDCHCLFFKGLNDGSISFNEDVKRKLLQLESQIQNDSKSFRRLIRIKLKHLISSAKIKWEHIRDREPNNHNKMENKKFYRTNKLSNCIFAESFPYESILTHCTNKLNLQLLITFSKYNTFIELRNDLIEKLFGSYCPVHFRNNKFIDYNGQSYRKLQKALARTKMLRQEEQLKEKRMYNPSNRHVPWIIRPFNFDREYSYSMFCNMALEHDDPWIRYHEGIKKVPRKHVIRRWQNKRWQWETIIDYIFNELSPHQYLLEDILHPEIHSELLNSMGTPGTEFQEQRNPRREENNEHTNPIDDGILEEAFQKLLYICNTDIPKEAKTLNNFSVRTI</sequence>
<name>A0A1X7QWU8_9SACH</name>
<evidence type="ECO:0000313" key="3">
    <source>
        <dbReference type="Proteomes" id="UP000196158"/>
    </source>
</evidence>
<evidence type="ECO:0000313" key="2">
    <source>
        <dbReference type="EMBL" id="SMN17664.1"/>
    </source>
</evidence>
<dbReference type="EMBL" id="FXLY01000001">
    <property type="protein sequence ID" value="SMN17664.1"/>
    <property type="molecule type" value="Genomic_DNA"/>
</dbReference>
<organism evidence="2 3">
    <name type="scientific">Maudiozyma saulgeensis</name>
    <dbReference type="NCBI Taxonomy" id="1789683"/>
    <lineage>
        <taxon>Eukaryota</taxon>
        <taxon>Fungi</taxon>
        <taxon>Dikarya</taxon>
        <taxon>Ascomycota</taxon>
        <taxon>Saccharomycotina</taxon>
        <taxon>Saccharomycetes</taxon>
        <taxon>Saccharomycetales</taxon>
        <taxon>Saccharomycetaceae</taxon>
        <taxon>Maudiozyma</taxon>
    </lineage>
</organism>
<dbReference type="OrthoDB" id="10379295at2759"/>
<keyword evidence="3" id="KW-1185">Reference proteome</keyword>
<feature type="compositionally biased region" description="Basic and acidic residues" evidence="1">
    <location>
        <begin position="310"/>
        <end position="326"/>
    </location>
</feature>